<name>A0A075A530_OPIVI</name>
<proteinExistence type="predicted"/>
<gene>
    <name evidence="1" type="ORF">T265_09399</name>
</gene>
<protein>
    <submittedName>
        <fullName evidence="1">Uncharacterized protein</fullName>
    </submittedName>
</protein>
<dbReference type="Proteomes" id="UP000054324">
    <property type="component" value="Unassembled WGS sequence"/>
</dbReference>
<dbReference type="EMBL" id="KL596893">
    <property type="protein sequence ID" value="KER22534.1"/>
    <property type="molecule type" value="Genomic_DNA"/>
</dbReference>
<dbReference type="KEGG" id="ovi:T265_09399"/>
<accession>A0A075A530</accession>
<reference evidence="1 2" key="1">
    <citation type="submission" date="2013-11" db="EMBL/GenBank/DDBJ databases">
        <title>Opisthorchis viverrini - life in the bile duct.</title>
        <authorList>
            <person name="Young N.D."/>
            <person name="Nagarajan N."/>
            <person name="Lin S.J."/>
            <person name="Korhonen P.K."/>
            <person name="Jex A.R."/>
            <person name="Hall R.S."/>
            <person name="Safavi-Hemami H."/>
            <person name="Kaewkong W."/>
            <person name="Bertrand D."/>
            <person name="Gao S."/>
            <person name="Seet Q."/>
            <person name="Wongkham S."/>
            <person name="Teh B.T."/>
            <person name="Wongkham C."/>
            <person name="Intapan P.M."/>
            <person name="Maleewong W."/>
            <person name="Yang X."/>
            <person name="Hu M."/>
            <person name="Wang Z."/>
            <person name="Hofmann A."/>
            <person name="Sternberg P.W."/>
            <person name="Tan P."/>
            <person name="Wang J."/>
            <person name="Gasser R.B."/>
        </authorList>
    </citation>
    <scope>NUCLEOTIDE SEQUENCE [LARGE SCALE GENOMIC DNA]</scope>
</reference>
<dbReference type="AlphaFoldDB" id="A0A075A530"/>
<dbReference type="RefSeq" id="XP_009173710.1">
    <property type="nucleotide sequence ID" value="XM_009175446.1"/>
</dbReference>
<organism evidence="1 2">
    <name type="scientific">Opisthorchis viverrini</name>
    <name type="common">Southeast Asian liver fluke</name>
    <dbReference type="NCBI Taxonomy" id="6198"/>
    <lineage>
        <taxon>Eukaryota</taxon>
        <taxon>Metazoa</taxon>
        <taxon>Spiralia</taxon>
        <taxon>Lophotrochozoa</taxon>
        <taxon>Platyhelminthes</taxon>
        <taxon>Trematoda</taxon>
        <taxon>Digenea</taxon>
        <taxon>Opisthorchiida</taxon>
        <taxon>Opisthorchiata</taxon>
        <taxon>Opisthorchiidae</taxon>
        <taxon>Opisthorchis</taxon>
    </lineage>
</organism>
<sequence length="98" mass="10794">MAPWLDHVFTSRKVCRSNPTSVSRLLLPRLEQPGSIPALAFPSDGMAPKGCYRLLLGAFKYHALGCEELIFFINNACERGVIASPSTCSSHQMETKPK</sequence>
<evidence type="ECO:0000313" key="1">
    <source>
        <dbReference type="EMBL" id="KER22534.1"/>
    </source>
</evidence>
<dbReference type="GeneID" id="20323568"/>
<evidence type="ECO:0000313" key="2">
    <source>
        <dbReference type="Proteomes" id="UP000054324"/>
    </source>
</evidence>
<dbReference type="CTD" id="20323568"/>
<keyword evidence="2" id="KW-1185">Reference proteome</keyword>